<dbReference type="InterPro" id="IPR046342">
    <property type="entry name" value="CBS_dom_sf"/>
</dbReference>
<gene>
    <name evidence="4" type="ORF">FME95_04200</name>
</gene>
<evidence type="ECO:0000313" key="5">
    <source>
        <dbReference type="Proteomes" id="UP000321764"/>
    </source>
</evidence>
<sequence length="133" mass="14649">MAVHAMTVADCMVPPKLTLKAEITIHDAVRKMIQAHVIGAAVLDEQAHVVGYISEQDCLQHLLNESYHHEGQMLVNDVMHKDVLFALPDMSIVDLAQLMCGNKPKKYPVCSPSGRLLGIITRTQVLQALLKQG</sequence>
<dbReference type="OrthoDB" id="9790355at2"/>
<dbReference type="EMBL" id="VKAD01000001">
    <property type="protein sequence ID" value="TXR53768.1"/>
    <property type="molecule type" value="Genomic_DNA"/>
</dbReference>
<feature type="domain" description="CBS" evidence="3">
    <location>
        <begin position="12"/>
        <end position="70"/>
    </location>
</feature>
<evidence type="ECO:0000256" key="1">
    <source>
        <dbReference type="ARBA" id="ARBA00023122"/>
    </source>
</evidence>
<reference evidence="4 5" key="1">
    <citation type="submission" date="2019-07" db="EMBL/GenBank/DDBJ databases">
        <title>Reinekea sp. strain SSH23 genome sequencing and assembly.</title>
        <authorList>
            <person name="Kim I."/>
        </authorList>
    </citation>
    <scope>NUCLEOTIDE SEQUENCE [LARGE SCALE GENOMIC DNA]</scope>
    <source>
        <strain evidence="4 5">SSH23</strain>
    </source>
</reference>
<feature type="domain" description="CBS" evidence="3">
    <location>
        <begin position="79"/>
        <end position="133"/>
    </location>
</feature>
<dbReference type="Pfam" id="PF00571">
    <property type="entry name" value="CBS"/>
    <property type="match status" value="2"/>
</dbReference>
<evidence type="ECO:0000256" key="2">
    <source>
        <dbReference type="PROSITE-ProRule" id="PRU00703"/>
    </source>
</evidence>
<dbReference type="InterPro" id="IPR051257">
    <property type="entry name" value="Diverse_CBS-Domain"/>
</dbReference>
<dbReference type="Gene3D" id="3.10.580.10">
    <property type="entry name" value="CBS-domain"/>
    <property type="match status" value="1"/>
</dbReference>
<dbReference type="Proteomes" id="UP000321764">
    <property type="component" value="Unassembled WGS sequence"/>
</dbReference>
<dbReference type="PANTHER" id="PTHR43080">
    <property type="entry name" value="CBS DOMAIN-CONTAINING PROTEIN CBSX3, MITOCHONDRIAL"/>
    <property type="match status" value="1"/>
</dbReference>
<keyword evidence="1 2" id="KW-0129">CBS domain</keyword>
<evidence type="ECO:0000313" key="4">
    <source>
        <dbReference type="EMBL" id="TXR53768.1"/>
    </source>
</evidence>
<protein>
    <submittedName>
        <fullName evidence="4">CBS domain-containing protein</fullName>
    </submittedName>
</protein>
<name>A0A5C8Z980_9GAMM</name>
<dbReference type="RefSeq" id="WP_147713167.1">
    <property type="nucleotide sequence ID" value="NZ_VKAD01000001.1"/>
</dbReference>
<dbReference type="SMART" id="SM00116">
    <property type="entry name" value="CBS"/>
    <property type="match status" value="2"/>
</dbReference>
<dbReference type="PANTHER" id="PTHR43080:SF2">
    <property type="entry name" value="CBS DOMAIN-CONTAINING PROTEIN"/>
    <property type="match status" value="1"/>
</dbReference>
<dbReference type="SUPFAM" id="SSF54631">
    <property type="entry name" value="CBS-domain pair"/>
    <property type="match status" value="1"/>
</dbReference>
<accession>A0A5C8Z980</accession>
<evidence type="ECO:0000259" key="3">
    <source>
        <dbReference type="PROSITE" id="PS51371"/>
    </source>
</evidence>
<keyword evidence="5" id="KW-1185">Reference proteome</keyword>
<organism evidence="4 5">
    <name type="scientific">Reinekea thalattae</name>
    <dbReference type="NCBI Taxonomy" id="2593301"/>
    <lineage>
        <taxon>Bacteria</taxon>
        <taxon>Pseudomonadati</taxon>
        <taxon>Pseudomonadota</taxon>
        <taxon>Gammaproteobacteria</taxon>
        <taxon>Oceanospirillales</taxon>
        <taxon>Saccharospirillaceae</taxon>
        <taxon>Reinekea</taxon>
    </lineage>
</organism>
<dbReference type="AlphaFoldDB" id="A0A5C8Z980"/>
<proteinExistence type="predicted"/>
<dbReference type="InterPro" id="IPR000644">
    <property type="entry name" value="CBS_dom"/>
</dbReference>
<comment type="caution">
    <text evidence="4">The sequence shown here is derived from an EMBL/GenBank/DDBJ whole genome shotgun (WGS) entry which is preliminary data.</text>
</comment>
<dbReference type="PROSITE" id="PS51371">
    <property type="entry name" value="CBS"/>
    <property type="match status" value="2"/>
</dbReference>